<proteinExistence type="predicted"/>
<evidence type="ECO:0008006" key="3">
    <source>
        <dbReference type="Google" id="ProtNLM"/>
    </source>
</evidence>
<gene>
    <name evidence="2" type="ORF">KL86DYS1_10055</name>
</gene>
<organism evidence="2">
    <name type="scientific">uncultured Dysgonomonas sp</name>
    <dbReference type="NCBI Taxonomy" id="206096"/>
    <lineage>
        <taxon>Bacteria</taxon>
        <taxon>Pseudomonadati</taxon>
        <taxon>Bacteroidota</taxon>
        <taxon>Bacteroidia</taxon>
        <taxon>Bacteroidales</taxon>
        <taxon>Dysgonomonadaceae</taxon>
        <taxon>Dysgonomonas</taxon>
        <taxon>environmental samples</taxon>
    </lineage>
</organism>
<evidence type="ECO:0000313" key="2">
    <source>
        <dbReference type="EMBL" id="SBV90423.1"/>
    </source>
</evidence>
<keyword evidence="1" id="KW-0472">Membrane</keyword>
<dbReference type="EMBL" id="FLUM01000001">
    <property type="protein sequence ID" value="SBV90423.1"/>
    <property type="molecule type" value="Genomic_DNA"/>
</dbReference>
<evidence type="ECO:0000256" key="1">
    <source>
        <dbReference type="SAM" id="Phobius"/>
    </source>
</evidence>
<name>A0A212IT80_9BACT</name>
<dbReference type="AlphaFoldDB" id="A0A212IT80"/>
<dbReference type="RefSeq" id="WP_135104137.1">
    <property type="nucleotide sequence ID" value="NZ_CABQQB010000008.1"/>
</dbReference>
<keyword evidence="1" id="KW-0812">Transmembrane</keyword>
<keyword evidence="1" id="KW-1133">Transmembrane helix</keyword>
<protein>
    <recommendedName>
        <fullName evidence="3">DUF4760 domain-containing protein</fullName>
    </recommendedName>
</protein>
<sequence>MNWINVFENIGFFTVGATGISGIIIYLFKKIFEQQISLYKEKSIYRFSKVYTDRLDIIREVYRRLVKAEYSIEILMRPITIGERKSEEELENEAYRDYTSLFQYYQENEIIFEDDTITLINDIKNRFDKVWKSYNSMKFMETARGSEPWAKSIENSISVYEEEIINEIPKLKKLLKKQFQKEFDLLQA</sequence>
<reference evidence="2" key="1">
    <citation type="submission" date="2016-04" db="EMBL/GenBank/DDBJ databases">
        <authorList>
            <person name="Evans L.H."/>
            <person name="Alamgir A."/>
            <person name="Owens N."/>
            <person name="Weber N.D."/>
            <person name="Virtaneva K."/>
            <person name="Barbian K."/>
            <person name="Babar A."/>
            <person name="Rosenke K."/>
        </authorList>
    </citation>
    <scope>NUCLEOTIDE SEQUENCE</scope>
    <source>
        <strain evidence="2">86-1</strain>
    </source>
</reference>
<accession>A0A212IT80</accession>
<feature type="transmembrane region" description="Helical" evidence="1">
    <location>
        <begin position="6"/>
        <end position="28"/>
    </location>
</feature>